<comment type="caution">
    <text evidence="2">The sequence shown here is derived from an EMBL/GenBank/DDBJ whole genome shotgun (WGS) entry which is preliminary data.</text>
</comment>
<dbReference type="AlphaFoldDB" id="A0AAN9PS09"/>
<feature type="compositionally biased region" description="Low complexity" evidence="1">
    <location>
        <begin position="46"/>
        <end position="58"/>
    </location>
</feature>
<accession>A0AAN9PS09</accession>
<organism evidence="2 3">
    <name type="scientific">Clitoria ternatea</name>
    <name type="common">Butterfly pea</name>
    <dbReference type="NCBI Taxonomy" id="43366"/>
    <lineage>
        <taxon>Eukaryota</taxon>
        <taxon>Viridiplantae</taxon>
        <taxon>Streptophyta</taxon>
        <taxon>Embryophyta</taxon>
        <taxon>Tracheophyta</taxon>
        <taxon>Spermatophyta</taxon>
        <taxon>Magnoliopsida</taxon>
        <taxon>eudicotyledons</taxon>
        <taxon>Gunneridae</taxon>
        <taxon>Pentapetalae</taxon>
        <taxon>rosids</taxon>
        <taxon>fabids</taxon>
        <taxon>Fabales</taxon>
        <taxon>Fabaceae</taxon>
        <taxon>Papilionoideae</taxon>
        <taxon>50 kb inversion clade</taxon>
        <taxon>NPAAA clade</taxon>
        <taxon>indigoferoid/millettioid clade</taxon>
        <taxon>Phaseoleae</taxon>
        <taxon>Clitoria</taxon>
    </lineage>
</organism>
<dbReference type="Proteomes" id="UP001359559">
    <property type="component" value="Unassembled WGS sequence"/>
</dbReference>
<evidence type="ECO:0000256" key="1">
    <source>
        <dbReference type="SAM" id="MobiDB-lite"/>
    </source>
</evidence>
<gene>
    <name evidence="2" type="ORF">RJT34_06983</name>
</gene>
<evidence type="ECO:0000313" key="2">
    <source>
        <dbReference type="EMBL" id="KAK7309890.1"/>
    </source>
</evidence>
<sequence length="105" mass="11534">MIPNKPIRGPDASGSGEDGRRQGRRTRGFCCAKKTTRLISIGGKGLRLASSSSGSGSSRGRRFGRQFEEEDRRQRWRYGGREVGGGLDGRNLLLLSSLLLFGIFF</sequence>
<name>A0AAN9PS09_CLITE</name>
<evidence type="ECO:0000313" key="3">
    <source>
        <dbReference type="Proteomes" id="UP001359559"/>
    </source>
</evidence>
<protein>
    <submittedName>
        <fullName evidence="2">Uncharacterized protein</fullName>
    </submittedName>
</protein>
<feature type="region of interest" description="Disordered" evidence="1">
    <location>
        <begin position="1"/>
        <end position="27"/>
    </location>
</feature>
<proteinExistence type="predicted"/>
<feature type="region of interest" description="Disordered" evidence="1">
    <location>
        <begin position="45"/>
        <end position="70"/>
    </location>
</feature>
<dbReference type="EMBL" id="JAYKXN010000002">
    <property type="protein sequence ID" value="KAK7309890.1"/>
    <property type="molecule type" value="Genomic_DNA"/>
</dbReference>
<reference evidence="2 3" key="1">
    <citation type="submission" date="2024-01" db="EMBL/GenBank/DDBJ databases">
        <title>The genomes of 5 underutilized Papilionoideae crops provide insights into root nodulation and disease resistance.</title>
        <authorList>
            <person name="Yuan L."/>
        </authorList>
    </citation>
    <scope>NUCLEOTIDE SEQUENCE [LARGE SCALE GENOMIC DNA]</scope>
    <source>
        <strain evidence="2">LY-2023</strain>
        <tissue evidence="2">Leaf</tissue>
    </source>
</reference>
<keyword evidence="3" id="KW-1185">Reference proteome</keyword>